<dbReference type="STRING" id="692418.SAMN04488029_0046"/>
<sequence length="181" mass="21321">MEKITKPTFKVVITGPECTGKSTLSRQLSEYFEQPWLPEYARTYLTDLNRRYKDDDLLEIAKGQINNEDEVLSNGASLAFFDTSIEVIKVWSEWKYKKCDPYILDHYNTRTADLYLLLLPDMAWEADPLRENPHDRDIIFDIYKQELESRNKPFEIISGLGLLRTKRAIRIVENEIKKINQ</sequence>
<keyword evidence="2" id="KW-0808">Transferase</keyword>
<keyword evidence="3" id="KW-1185">Reference proteome</keyword>
<dbReference type="CDD" id="cd02019">
    <property type="entry name" value="NK"/>
    <property type="match status" value="1"/>
</dbReference>
<gene>
    <name evidence="2" type="ORF">SAMN04488029_0046</name>
</gene>
<keyword evidence="2" id="KW-0418">Kinase</keyword>
<reference evidence="2 3" key="1">
    <citation type="submission" date="2017-04" db="EMBL/GenBank/DDBJ databases">
        <authorList>
            <person name="Afonso C.L."/>
            <person name="Miller P.J."/>
            <person name="Scott M.A."/>
            <person name="Spackman E."/>
            <person name="Goraichik I."/>
            <person name="Dimitrov K.M."/>
            <person name="Suarez D.L."/>
            <person name="Swayne D.E."/>
        </authorList>
    </citation>
    <scope>NUCLEOTIDE SEQUENCE [LARGE SCALE GENOMIC DNA]</scope>
    <source>
        <strain evidence="2 3">DSM 26133</strain>
    </source>
</reference>
<dbReference type="EMBL" id="FWYF01000001">
    <property type="protein sequence ID" value="SMD31705.1"/>
    <property type="molecule type" value="Genomic_DNA"/>
</dbReference>
<dbReference type="AlphaFoldDB" id="A0A1W2G4V9"/>
<evidence type="ECO:0000259" key="1">
    <source>
        <dbReference type="Pfam" id="PF13521"/>
    </source>
</evidence>
<dbReference type="Proteomes" id="UP000192472">
    <property type="component" value="Unassembled WGS sequence"/>
</dbReference>
<evidence type="ECO:0000313" key="2">
    <source>
        <dbReference type="EMBL" id="SMD31705.1"/>
    </source>
</evidence>
<accession>A0A1W2G4V9</accession>
<dbReference type="PANTHER" id="PTHR37512">
    <property type="entry name" value="TRIFUNCTIONAL NAD BIOSYNTHESIS/REGULATOR PROTEIN NADR"/>
    <property type="match status" value="1"/>
</dbReference>
<dbReference type="RefSeq" id="WP_084370412.1">
    <property type="nucleotide sequence ID" value="NZ_FWYF01000001.1"/>
</dbReference>
<dbReference type="InterPro" id="IPR038727">
    <property type="entry name" value="NadR/Ttd14_AAA_dom"/>
</dbReference>
<dbReference type="Pfam" id="PF13521">
    <property type="entry name" value="AAA_28"/>
    <property type="match status" value="1"/>
</dbReference>
<dbReference type="PANTHER" id="PTHR37512:SF1">
    <property type="entry name" value="NADR_TTD14 AAA DOMAIN-CONTAINING PROTEIN"/>
    <property type="match status" value="1"/>
</dbReference>
<proteinExistence type="predicted"/>
<feature type="domain" description="NadR/Ttd14 AAA" evidence="1">
    <location>
        <begin position="10"/>
        <end position="158"/>
    </location>
</feature>
<dbReference type="SUPFAM" id="SSF52540">
    <property type="entry name" value="P-loop containing nucleoside triphosphate hydrolases"/>
    <property type="match status" value="1"/>
</dbReference>
<dbReference type="Gene3D" id="3.40.50.300">
    <property type="entry name" value="P-loop containing nucleotide triphosphate hydrolases"/>
    <property type="match status" value="1"/>
</dbReference>
<organism evidence="2 3">
    <name type="scientific">Reichenbachiella faecimaris</name>
    <dbReference type="NCBI Taxonomy" id="692418"/>
    <lineage>
        <taxon>Bacteria</taxon>
        <taxon>Pseudomonadati</taxon>
        <taxon>Bacteroidota</taxon>
        <taxon>Cytophagia</taxon>
        <taxon>Cytophagales</taxon>
        <taxon>Reichenbachiellaceae</taxon>
        <taxon>Reichenbachiella</taxon>
    </lineage>
</organism>
<dbReference type="InterPro" id="IPR052735">
    <property type="entry name" value="NAD_biosynth-regulator"/>
</dbReference>
<dbReference type="OrthoDB" id="9151999at2"/>
<name>A0A1W2G4V9_REIFA</name>
<protein>
    <submittedName>
        <fullName evidence="2">Nicotinamide riboside kinase</fullName>
    </submittedName>
</protein>
<dbReference type="InterPro" id="IPR027417">
    <property type="entry name" value="P-loop_NTPase"/>
</dbReference>
<evidence type="ECO:0000313" key="3">
    <source>
        <dbReference type="Proteomes" id="UP000192472"/>
    </source>
</evidence>
<dbReference type="GO" id="GO:0016301">
    <property type="term" value="F:kinase activity"/>
    <property type="evidence" value="ECO:0007669"/>
    <property type="project" value="UniProtKB-KW"/>
</dbReference>